<dbReference type="GO" id="GO:0004619">
    <property type="term" value="F:phosphoglycerate mutase activity"/>
    <property type="evidence" value="ECO:0007669"/>
    <property type="project" value="UniProtKB-EC"/>
</dbReference>
<dbReference type="InterPro" id="IPR013078">
    <property type="entry name" value="His_Pase_superF_clade-1"/>
</dbReference>
<dbReference type="GO" id="GO:0006096">
    <property type="term" value="P:glycolytic process"/>
    <property type="evidence" value="ECO:0007669"/>
    <property type="project" value="UniProtKB-KW"/>
</dbReference>
<dbReference type="Pfam" id="PF00300">
    <property type="entry name" value="His_Phos_1"/>
    <property type="match status" value="1"/>
</dbReference>
<dbReference type="EC" id="5.4.2.11" evidence="2"/>
<evidence type="ECO:0000256" key="5">
    <source>
        <dbReference type="ARBA" id="ARBA00023235"/>
    </source>
</evidence>
<gene>
    <name evidence="8" type="ORF">HNP76_002315</name>
</gene>
<evidence type="ECO:0000313" key="9">
    <source>
        <dbReference type="Proteomes" id="UP000518887"/>
    </source>
</evidence>
<evidence type="ECO:0000256" key="2">
    <source>
        <dbReference type="ARBA" id="ARBA00012028"/>
    </source>
</evidence>
<dbReference type="InterPro" id="IPR029033">
    <property type="entry name" value="His_PPase_superfam"/>
</dbReference>
<dbReference type="GO" id="GO:0006094">
    <property type="term" value="P:gluconeogenesis"/>
    <property type="evidence" value="ECO:0007669"/>
    <property type="project" value="UniProtKB-KW"/>
</dbReference>
<dbReference type="InterPro" id="IPR005952">
    <property type="entry name" value="Phosphogly_mut1"/>
</dbReference>
<keyword evidence="3" id="KW-0312">Gluconeogenesis</keyword>
<dbReference type="CDD" id="cd07067">
    <property type="entry name" value="HP_PGM_like"/>
    <property type="match status" value="1"/>
</dbReference>
<evidence type="ECO:0000256" key="1">
    <source>
        <dbReference type="ARBA" id="ARBA00006717"/>
    </source>
</evidence>
<dbReference type="EMBL" id="JACHFQ010000007">
    <property type="protein sequence ID" value="MBB5226927.1"/>
    <property type="molecule type" value="Genomic_DNA"/>
</dbReference>
<keyword evidence="4" id="KW-0324">Glycolysis</keyword>
<evidence type="ECO:0000256" key="6">
    <source>
        <dbReference type="PIRSR" id="PIRSR613078-1"/>
    </source>
</evidence>
<feature type="binding site" evidence="7">
    <location>
        <position position="63"/>
    </location>
    <ligand>
        <name>substrate</name>
    </ligand>
</feature>
<dbReference type="SUPFAM" id="SSF53254">
    <property type="entry name" value="Phosphoglycerate mutase-like"/>
    <property type="match status" value="1"/>
</dbReference>
<accession>A0A7W8GAL5</accession>
<organism evidence="8 9">
    <name type="scientific">Treponema ruminis</name>
    <dbReference type="NCBI Taxonomy" id="744515"/>
    <lineage>
        <taxon>Bacteria</taxon>
        <taxon>Pseudomonadati</taxon>
        <taxon>Spirochaetota</taxon>
        <taxon>Spirochaetia</taxon>
        <taxon>Spirochaetales</taxon>
        <taxon>Treponemataceae</taxon>
        <taxon>Treponema</taxon>
    </lineage>
</organism>
<dbReference type="Proteomes" id="UP000518887">
    <property type="component" value="Unassembled WGS sequence"/>
</dbReference>
<reference evidence="8 9" key="1">
    <citation type="submission" date="2020-08" db="EMBL/GenBank/DDBJ databases">
        <title>Genomic Encyclopedia of Type Strains, Phase IV (KMG-IV): sequencing the most valuable type-strain genomes for metagenomic binning, comparative biology and taxonomic classification.</title>
        <authorList>
            <person name="Goeker M."/>
        </authorList>
    </citation>
    <scope>NUCLEOTIDE SEQUENCE [LARGE SCALE GENOMIC DNA]</scope>
    <source>
        <strain evidence="8 9">DSM 103462</strain>
    </source>
</reference>
<feature type="active site" description="Proton donor/acceptor" evidence="6">
    <location>
        <position position="87"/>
    </location>
</feature>
<dbReference type="AlphaFoldDB" id="A0A7W8GAL5"/>
<evidence type="ECO:0000256" key="7">
    <source>
        <dbReference type="PIRSR" id="PIRSR613078-2"/>
    </source>
</evidence>
<proteinExistence type="inferred from homology"/>
<evidence type="ECO:0000313" key="8">
    <source>
        <dbReference type="EMBL" id="MBB5226927.1"/>
    </source>
</evidence>
<comment type="caution">
    <text evidence="8">The sequence shown here is derived from an EMBL/GenBank/DDBJ whole genome shotgun (WGS) entry which is preliminary data.</text>
</comment>
<evidence type="ECO:0000256" key="3">
    <source>
        <dbReference type="ARBA" id="ARBA00022432"/>
    </source>
</evidence>
<keyword evidence="5 8" id="KW-0413">Isomerase</keyword>
<dbReference type="SMART" id="SM00855">
    <property type="entry name" value="PGAM"/>
    <property type="match status" value="1"/>
</dbReference>
<protein>
    <recommendedName>
        <fullName evidence="2">phosphoglycerate mutase (2,3-diphosphoglycerate-dependent)</fullName>
        <ecNumber evidence="2">5.4.2.11</ecNumber>
    </recommendedName>
</protein>
<dbReference type="PANTHER" id="PTHR11931">
    <property type="entry name" value="PHOSPHOGLYCERATE MUTASE"/>
    <property type="match status" value="1"/>
</dbReference>
<feature type="active site" description="Tele-phosphohistidine intermediate" evidence="6">
    <location>
        <position position="14"/>
    </location>
</feature>
<sequence length="189" mass="21545">MSNLPHGSLYIMRHGRTDWNNLKKLQGRTDIPLNDEGRQMAEKARLEYRDVHFDVCYCSPLVRAKETAQIFLEGRDLPIIIDDRLIEMSFGVLEGIENAYKNPETQAYTFFKEPEKYLPAEGGESFEELFARTGDFLKNVVEPDLKAGKDVLIVGHGAMNSSIICQVKKIPLAHFWDAGIENCKLKQLL</sequence>
<feature type="binding site" evidence="7">
    <location>
        <begin position="13"/>
        <end position="20"/>
    </location>
    <ligand>
        <name>substrate</name>
    </ligand>
</feature>
<evidence type="ECO:0000256" key="4">
    <source>
        <dbReference type="ARBA" id="ARBA00023152"/>
    </source>
</evidence>
<name>A0A7W8GAL5_9SPIR</name>
<dbReference type="Gene3D" id="3.40.50.1240">
    <property type="entry name" value="Phosphoglycerate mutase-like"/>
    <property type="match status" value="1"/>
</dbReference>
<keyword evidence="9" id="KW-1185">Reference proteome</keyword>
<comment type="similarity">
    <text evidence="1">Belongs to the phosphoglycerate mutase family. BPG-dependent PGAM subfamily.</text>
</comment>